<evidence type="ECO:0000313" key="3">
    <source>
        <dbReference type="Proteomes" id="UP000321580"/>
    </source>
</evidence>
<name>A0A5C6RHT0_9BACT</name>
<dbReference type="EMBL" id="VOOR01000047">
    <property type="protein sequence ID" value="TXB61727.1"/>
    <property type="molecule type" value="Genomic_DNA"/>
</dbReference>
<gene>
    <name evidence="2" type="ORF">FRY97_17670</name>
</gene>
<keyword evidence="3" id="KW-1185">Reference proteome</keyword>
<reference evidence="2 3" key="1">
    <citation type="submission" date="2019-08" db="EMBL/GenBank/DDBJ databases">
        <title>Genome of Phaeodactylibacter luteus.</title>
        <authorList>
            <person name="Bowman J.P."/>
        </authorList>
    </citation>
    <scope>NUCLEOTIDE SEQUENCE [LARGE SCALE GENOMIC DNA]</scope>
    <source>
        <strain evidence="2 3">KCTC 42180</strain>
    </source>
</reference>
<proteinExistence type="predicted"/>
<evidence type="ECO:0000313" key="2">
    <source>
        <dbReference type="EMBL" id="TXB61727.1"/>
    </source>
</evidence>
<feature type="transmembrane region" description="Helical" evidence="1">
    <location>
        <begin position="77"/>
        <end position="103"/>
    </location>
</feature>
<keyword evidence="1" id="KW-0472">Membrane</keyword>
<accession>A0A5C6RHT0</accession>
<keyword evidence="1" id="KW-0812">Transmembrane</keyword>
<sequence length="119" mass="11588">MMKDTISAALAVLVGGAVVQGLLAWWSLPVGAALIALLFGFRPKGALLGGFLGGFLLWAGYAAVLNANNDGLLSSQIGVLLGGLGSTALVAATGLFGGLFAGLGAWAGSLARAGASSEA</sequence>
<protein>
    <submittedName>
        <fullName evidence="2">Uncharacterized protein</fullName>
    </submittedName>
</protein>
<feature type="transmembrane region" description="Helical" evidence="1">
    <location>
        <begin position="46"/>
        <end position="65"/>
    </location>
</feature>
<keyword evidence="1" id="KW-1133">Transmembrane helix</keyword>
<organism evidence="2 3">
    <name type="scientific">Phaeodactylibacter luteus</name>
    <dbReference type="NCBI Taxonomy" id="1564516"/>
    <lineage>
        <taxon>Bacteria</taxon>
        <taxon>Pseudomonadati</taxon>
        <taxon>Bacteroidota</taxon>
        <taxon>Saprospiria</taxon>
        <taxon>Saprospirales</taxon>
        <taxon>Haliscomenobacteraceae</taxon>
        <taxon>Phaeodactylibacter</taxon>
    </lineage>
</organism>
<evidence type="ECO:0000256" key="1">
    <source>
        <dbReference type="SAM" id="Phobius"/>
    </source>
</evidence>
<dbReference type="Proteomes" id="UP000321580">
    <property type="component" value="Unassembled WGS sequence"/>
</dbReference>
<dbReference type="RefSeq" id="WP_147168896.1">
    <property type="nucleotide sequence ID" value="NZ_VOOR01000047.1"/>
</dbReference>
<dbReference type="AlphaFoldDB" id="A0A5C6RHT0"/>
<comment type="caution">
    <text evidence="2">The sequence shown here is derived from an EMBL/GenBank/DDBJ whole genome shotgun (WGS) entry which is preliminary data.</text>
</comment>
<feature type="transmembrane region" description="Helical" evidence="1">
    <location>
        <begin position="6"/>
        <end position="39"/>
    </location>
</feature>